<evidence type="ECO:0000256" key="4">
    <source>
        <dbReference type="ARBA" id="ARBA00048741"/>
    </source>
</evidence>
<dbReference type="EC" id="6.3.5.4" evidence="2"/>
<name>A0ABT7E919_9FIRM</name>
<gene>
    <name evidence="6" type="ORF">QOZ84_07695</name>
</gene>
<dbReference type="RefSeq" id="WP_284132370.1">
    <property type="nucleotide sequence ID" value="NZ_JASKYM010000002.1"/>
</dbReference>
<comment type="caution">
    <text evidence="6">The sequence shown here is derived from an EMBL/GenBank/DDBJ whole genome shotgun (WGS) entry which is preliminary data.</text>
</comment>
<comment type="pathway">
    <text evidence="1">Amino-acid biosynthesis; L-asparagine biosynthesis; L-asparagine from L-aspartate (L-Gln route): step 1/1.</text>
</comment>
<dbReference type="InterPro" id="IPR051786">
    <property type="entry name" value="ASN_synthetase/amidase"/>
</dbReference>
<comment type="catalytic activity">
    <reaction evidence="4">
        <text>L-aspartate + L-glutamine + ATP + H2O = L-asparagine + L-glutamate + AMP + diphosphate + H(+)</text>
        <dbReference type="Rhea" id="RHEA:12228"/>
        <dbReference type="ChEBI" id="CHEBI:15377"/>
        <dbReference type="ChEBI" id="CHEBI:15378"/>
        <dbReference type="ChEBI" id="CHEBI:29985"/>
        <dbReference type="ChEBI" id="CHEBI:29991"/>
        <dbReference type="ChEBI" id="CHEBI:30616"/>
        <dbReference type="ChEBI" id="CHEBI:33019"/>
        <dbReference type="ChEBI" id="CHEBI:58048"/>
        <dbReference type="ChEBI" id="CHEBI:58359"/>
        <dbReference type="ChEBI" id="CHEBI:456215"/>
        <dbReference type="EC" id="6.3.5.4"/>
    </reaction>
</comment>
<dbReference type="CDD" id="cd01991">
    <property type="entry name" value="Asn_synthase_B_C"/>
    <property type="match status" value="1"/>
</dbReference>
<keyword evidence="3" id="KW-0028">Amino-acid biosynthesis</keyword>
<evidence type="ECO:0000259" key="5">
    <source>
        <dbReference type="Pfam" id="PF00733"/>
    </source>
</evidence>
<dbReference type="PANTHER" id="PTHR43284:SF1">
    <property type="entry name" value="ASPARAGINE SYNTHETASE"/>
    <property type="match status" value="1"/>
</dbReference>
<protein>
    <recommendedName>
        <fullName evidence="2">asparagine synthase (glutamine-hydrolyzing)</fullName>
        <ecNumber evidence="2">6.3.5.4</ecNumber>
    </recommendedName>
</protein>
<dbReference type="Proteomes" id="UP001301012">
    <property type="component" value="Unassembled WGS sequence"/>
</dbReference>
<evidence type="ECO:0000256" key="3">
    <source>
        <dbReference type="ARBA" id="ARBA00022888"/>
    </source>
</evidence>
<proteinExistence type="predicted"/>
<dbReference type="SUPFAM" id="SSF52402">
    <property type="entry name" value="Adenine nucleotide alpha hydrolases-like"/>
    <property type="match status" value="1"/>
</dbReference>
<evidence type="ECO:0000313" key="6">
    <source>
        <dbReference type="EMBL" id="MDK2563430.1"/>
    </source>
</evidence>
<sequence length="146" mass="16940">MKSILNMPKGIQNILSKIYDQAKVNNYDYVNTMQHVDINSWLECDILQKADKTSMAQSIELRVPFLDREVLEIAKNLKLNQKISDSNTKVLLREAFKDILPQHMVQKKKLGFPIPIRVWLKQDLGEVVRNTINDPQVDNIIIKNIL</sequence>
<evidence type="ECO:0000256" key="2">
    <source>
        <dbReference type="ARBA" id="ARBA00012737"/>
    </source>
</evidence>
<organism evidence="6 7">
    <name type="scientific">Romboutsia sedimentorum</name>
    <dbReference type="NCBI Taxonomy" id="1368474"/>
    <lineage>
        <taxon>Bacteria</taxon>
        <taxon>Bacillati</taxon>
        <taxon>Bacillota</taxon>
        <taxon>Clostridia</taxon>
        <taxon>Peptostreptococcales</taxon>
        <taxon>Peptostreptococcaceae</taxon>
        <taxon>Romboutsia</taxon>
    </lineage>
</organism>
<evidence type="ECO:0000256" key="1">
    <source>
        <dbReference type="ARBA" id="ARBA00005187"/>
    </source>
</evidence>
<keyword evidence="7" id="KW-1185">Reference proteome</keyword>
<dbReference type="InterPro" id="IPR014729">
    <property type="entry name" value="Rossmann-like_a/b/a_fold"/>
</dbReference>
<dbReference type="InterPro" id="IPR001962">
    <property type="entry name" value="Asn_synthase"/>
</dbReference>
<evidence type="ECO:0000313" key="7">
    <source>
        <dbReference type="Proteomes" id="UP001301012"/>
    </source>
</evidence>
<dbReference type="Gene3D" id="3.40.50.620">
    <property type="entry name" value="HUPs"/>
    <property type="match status" value="1"/>
</dbReference>
<accession>A0ABT7E919</accession>
<reference evidence="6 7" key="1">
    <citation type="submission" date="2023-05" db="EMBL/GenBank/DDBJ databases">
        <title>Rombocin, a short stable natural nisin variant, displays selective antimicrobial activity against Listeria monocytogenes and employs dual mode of action to kill target bacterial strains.</title>
        <authorList>
            <person name="Wambui J."/>
            <person name="Stephan R."/>
            <person name="Kuipers O.P."/>
        </authorList>
    </citation>
    <scope>NUCLEOTIDE SEQUENCE [LARGE SCALE GENOMIC DNA]</scope>
    <source>
        <strain evidence="6 7">RC002</strain>
    </source>
</reference>
<feature type="domain" description="Asparagine synthetase" evidence="5">
    <location>
        <begin position="22"/>
        <end position="137"/>
    </location>
</feature>
<dbReference type="Pfam" id="PF00733">
    <property type="entry name" value="Asn_synthase"/>
    <property type="match status" value="1"/>
</dbReference>
<dbReference type="EMBL" id="JASKYM010000002">
    <property type="protein sequence ID" value="MDK2563430.1"/>
    <property type="molecule type" value="Genomic_DNA"/>
</dbReference>
<keyword evidence="3" id="KW-0061">Asparagine biosynthesis</keyword>
<dbReference type="PANTHER" id="PTHR43284">
    <property type="entry name" value="ASPARAGINE SYNTHETASE (GLUTAMINE-HYDROLYZING)"/>
    <property type="match status" value="1"/>
</dbReference>